<comment type="similarity">
    <text evidence="1">Belongs to the AB hydrolase superfamily. Lipase family.</text>
</comment>
<keyword evidence="4" id="KW-0442">Lipid degradation</keyword>
<keyword evidence="3" id="KW-0378">Hydrolase</keyword>
<dbReference type="PANTHER" id="PTHR11005">
    <property type="entry name" value="LYSOSOMAL ACID LIPASE-RELATED"/>
    <property type="match status" value="1"/>
</dbReference>
<dbReference type="Pfam" id="PF04083">
    <property type="entry name" value="Abhydro_lipase"/>
    <property type="match status" value="2"/>
</dbReference>
<dbReference type="FunFam" id="3.40.50.1820:FF:000057">
    <property type="entry name" value="Lipase"/>
    <property type="match status" value="1"/>
</dbReference>
<dbReference type="Gene3D" id="3.40.50.1820">
    <property type="entry name" value="alpha/beta hydrolase"/>
    <property type="match status" value="2"/>
</dbReference>
<accession>A0AAD8E1G4</accession>
<keyword evidence="10" id="KW-1185">Reference proteome</keyword>
<feature type="domain" description="Partial AB-hydrolase lipase" evidence="8">
    <location>
        <begin position="39"/>
        <end position="92"/>
    </location>
</feature>
<dbReference type="InterPro" id="IPR006693">
    <property type="entry name" value="AB_hydrolase_lipase"/>
</dbReference>
<evidence type="ECO:0000256" key="4">
    <source>
        <dbReference type="ARBA" id="ARBA00022963"/>
    </source>
</evidence>
<name>A0AAD8E1G4_MYTSE</name>
<feature type="signal peptide" evidence="7">
    <location>
        <begin position="1"/>
        <end position="21"/>
    </location>
</feature>
<evidence type="ECO:0000256" key="2">
    <source>
        <dbReference type="ARBA" id="ARBA00022729"/>
    </source>
</evidence>
<evidence type="ECO:0000313" key="10">
    <source>
        <dbReference type="Proteomes" id="UP001231518"/>
    </source>
</evidence>
<evidence type="ECO:0000256" key="6">
    <source>
        <dbReference type="ARBA" id="ARBA00023180"/>
    </source>
</evidence>
<sequence length="565" mass="63320">MSNMNFLYVLILFFSINTVFCDDKGPPSGISPRRDLTFTELASYDGYTAEQHFVTTQDGYILGLHRLPVQGSCKASKGVMMFMHGLYLSGDDCLIPGPGKAHCYVYSDNCYDVWVPNNRGNFYSRNHTKLNPDKDSAFWDFSVDEIAMFDLPAVIDYVLLKTNETQLSYVAHSQGVSALLILCAKKPEYNAKIKVGFGLSPTAWMYHSRFIVIKFQSIIAPGLSLTNSFLNQEVLKRNGILQISGEFACGSNNQSYPFCSELVFAVLGYNKFQITEKVLPVVTGHTPSGTSLKNFVRWGQMQNNGFSEYDYGFFRNFFTYGRGSPPLNTSNMNFLGVLILLCSIVTVFCDNEDSPFGISPRQDLPFTGLAAYDGYKAEQHFVTTEDGYILGVNRLPLQGSCKASKGVMMFMHGLYLSGDDCLIPGPGKAHCYVYSDNCYDVWVPNVRGNFYSRNHTTLNPDKDSAFWDFSIDEMSIFDLPAAIDYVLLKTNETQLSYVAHSQGVAKNEVSHMYKQSEVKYLNLFGKRGLQNDFRVKKFYNNCKRESGTGPLKAGGSWQVKQVSAV</sequence>
<evidence type="ECO:0000256" key="1">
    <source>
        <dbReference type="ARBA" id="ARBA00010701"/>
    </source>
</evidence>
<evidence type="ECO:0000256" key="3">
    <source>
        <dbReference type="ARBA" id="ARBA00022801"/>
    </source>
</evidence>
<evidence type="ECO:0000313" key="9">
    <source>
        <dbReference type="EMBL" id="KAJ8735926.1"/>
    </source>
</evidence>
<feature type="domain" description="Partial AB-hydrolase lipase" evidence="8">
    <location>
        <begin position="369"/>
        <end position="420"/>
    </location>
</feature>
<feature type="chain" id="PRO_5041911332" description="Partial AB-hydrolase lipase domain-containing protein" evidence="7">
    <location>
        <begin position="22"/>
        <end position="565"/>
    </location>
</feature>
<protein>
    <recommendedName>
        <fullName evidence="8">Partial AB-hydrolase lipase domain-containing protein</fullName>
    </recommendedName>
</protein>
<dbReference type="GO" id="GO:0016042">
    <property type="term" value="P:lipid catabolic process"/>
    <property type="evidence" value="ECO:0007669"/>
    <property type="project" value="UniProtKB-KW"/>
</dbReference>
<keyword evidence="6" id="KW-0325">Glycoprotein</keyword>
<gene>
    <name evidence="9" type="ORF">PYW07_007546</name>
</gene>
<dbReference type="GO" id="GO:0016787">
    <property type="term" value="F:hydrolase activity"/>
    <property type="evidence" value="ECO:0007669"/>
    <property type="project" value="UniProtKB-KW"/>
</dbReference>
<evidence type="ECO:0000256" key="5">
    <source>
        <dbReference type="ARBA" id="ARBA00023098"/>
    </source>
</evidence>
<evidence type="ECO:0000256" key="7">
    <source>
        <dbReference type="SAM" id="SignalP"/>
    </source>
</evidence>
<keyword evidence="5" id="KW-0443">Lipid metabolism</keyword>
<organism evidence="9 10">
    <name type="scientific">Mythimna separata</name>
    <name type="common">Oriental armyworm</name>
    <name type="synonym">Pseudaletia separata</name>
    <dbReference type="NCBI Taxonomy" id="271217"/>
    <lineage>
        <taxon>Eukaryota</taxon>
        <taxon>Metazoa</taxon>
        <taxon>Ecdysozoa</taxon>
        <taxon>Arthropoda</taxon>
        <taxon>Hexapoda</taxon>
        <taxon>Insecta</taxon>
        <taxon>Pterygota</taxon>
        <taxon>Neoptera</taxon>
        <taxon>Endopterygota</taxon>
        <taxon>Lepidoptera</taxon>
        <taxon>Glossata</taxon>
        <taxon>Ditrysia</taxon>
        <taxon>Noctuoidea</taxon>
        <taxon>Noctuidae</taxon>
        <taxon>Noctuinae</taxon>
        <taxon>Hadenini</taxon>
        <taxon>Mythimna</taxon>
    </lineage>
</organism>
<dbReference type="SUPFAM" id="SSF53474">
    <property type="entry name" value="alpha/beta-Hydrolases"/>
    <property type="match status" value="2"/>
</dbReference>
<comment type="caution">
    <text evidence="9">The sequence shown here is derived from an EMBL/GenBank/DDBJ whole genome shotgun (WGS) entry which is preliminary data.</text>
</comment>
<dbReference type="AlphaFoldDB" id="A0AAD8E1G4"/>
<dbReference type="InterPro" id="IPR029058">
    <property type="entry name" value="AB_hydrolase_fold"/>
</dbReference>
<proteinExistence type="inferred from homology"/>
<dbReference type="EMBL" id="JARGEI010000002">
    <property type="protein sequence ID" value="KAJ8735926.1"/>
    <property type="molecule type" value="Genomic_DNA"/>
</dbReference>
<keyword evidence="2 7" id="KW-0732">Signal</keyword>
<evidence type="ECO:0000259" key="8">
    <source>
        <dbReference type="Pfam" id="PF04083"/>
    </source>
</evidence>
<reference evidence="9" key="1">
    <citation type="submission" date="2023-03" db="EMBL/GenBank/DDBJ databases">
        <title>Chromosome-level genomes of two armyworms, Mythimna separata and Mythimna loreyi, provide insights into the biosynthesis and reception of sex pheromones.</title>
        <authorList>
            <person name="Zhao H."/>
        </authorList>
    </citation>
    <scope>NUCLEOTIDE SEQUENCE</scope>
    <source>
        <strain evidence="9">BeijingLab</strain>
        <tissue evidence="9">Pupa</tissue>
    </source>
</reference>
<dbReference type="Proteomes" id="UP001231518">
    <property type="component" value="Chromosome 2"/>
</dbReference>